<reference evidence="2 3" key="1">
    <citation type="submission" date="2021-12" db="EMBL/GenBank/DDBJ databases">
        <title>Genome sequencing of bacteria with rrn-lacking chromosome and rrn-plasmid.</title>
        <authorList>
            <person name="Anda M."/>
            <person name="Iwasaki W."/>
        </authorList>
    </citation>
    <scope>NUCLEOTIDE SEQUENCE [LARGE SCALE GENOMIC DNA]</scope>
    <source>
        <strain evidence="2 3">NBRC 101262</strain>
        <plasmid evidence="2 3">pPP1</plasmid>
    </source>
</reference>
<geneLocation type="plasmid" evidence="2 3">
    <name>pPP1</name>
</geneLocation>
<feature type="signal peptide" evidence="1">
    <location>
        <begin position="1"/>
        <end position="24"/>
    </location>
</feature>
<evidence type="ECO:0008006" key="4">
    <source>
        <dbReference type="Google" id="ProtNLM"/>
    </source>
</evidence>
<dbReference type="Gene3D" id="2.40.160.10">
    <property type="entry name" value="Porin"/>
    <property type="match status" value="1"/>
</dbReference>
<keyword evidence="2" id="KW-0614">Plasmid</keyword>
<sequence length="402" mass="45381">MNKTFTFPLLLALIWLADYQPLSAQSSSSYNIRYFAHTGGTYSNNIQQGNHDTDVKFDQAVFTIMSTASFGEKLTFLGEFTLENSFNATEKELEFKPNLHRLFMKYNFSDYLAVMVGKSTLPVGYWNNNFYRGGEITQPTIGRPSFLQENSYTHITDYTVMLEGGGISRFNMGYSAYAFTGRASQYLNTLKGVGFGLDLHAEPIESLRIGYSYKHDPIPADPLHAQALSTLGENGMVLAIIDPASTGLGITTNREGIYRAIFQNHDIKTSAFSVVYMDGMLPLELITEYHMSNWEANDPDHPVKQGVIQDDFFLYAGYHIKKLTPYLTYSYEQFIVDYPTTRLVNEYVNAYGVGMRYSFTPNAIVKLEYKYSADYQAPFSGNQPVPSSNFNHWAGFQIAVGF</sequence>
<evidence type="ECO:0000313" key="2">
    <source>
        <dbReference type="EMBL" id="BDD00905.1"/>
    </source>
</evidence>
<dbReference type="InterPro" id="IPR023614">
    <property type="entry name" value="Porin_dom_sf"/>
</dbReference>
<dbReference type="EMBL" id="AP025293">
    <property type="protein sequence ID" value="BDD00905.1"/>
    <property type="molecule type" value="Genomic_DNA"/>
</dbReference>
<organism evidence="2 3">
    <name type="scientific">Persicobacter psychrovividus</name>
    <dbReference type="NCBI Taxonomy" id="387638"/>
    <lineage>
        <taxon>Bacteria</taxon>
        <taxon>Pseudomonadati</taxon>
        <taxon>Bacteroidota</taxon>
        <taxon>Cytophagia</taxon>
        <taxon>Cytophagales</taxon>
        <taxon>Persicobacteraceae</taxon>
        <taxon>Persicobacter</taxon>
    </lineage>
</organism>
<evidence type="ECO:0000256" key="1">
    <source>
        <dbReference type="SAM" id="SignalP"/>
    </source>
</evidence>
<gene>
    <name evidence="2" type="ORF">PEPS_31850</name>
</gene>
<keyword evidence="1" id="KW-0732">Signal</keyword>
<accession>A0ABN6LCP8</accession>
<name>A0ABN6LCP8_9BACT</name>
<dbReference type="Proteomes" id="UP001354989">
    <property type="component" value="Plasmid pPP1"/>
</dbReference>
<evidence type="ECO:0000313" key="3">
    <source>
        <dbReference type="Proteomes" id="UP001354989"/>
    </source>
</evidence>
<dbReference type="RefSeq" id="WP_338398141.1">
    <property type="nucleotide sequence ID" value="NZ_AP025293.1"/>
</dbReference>
<keyword evidence="3" id="KW-1185">Reference proteome</keyword>
<proteinExistence type="predicted"/>
<feature type="chain" id="PRO_5046377937" description="Porin" evidence="1">
    <location>
        <begin position="25"/>
        <end position="402"/>
    </location>
</feature>
<dbReference type="SUPFAM" id="SSF56935">
    <property type="entry name" value="Porins"/>
    <property type="match status" value="1"/>
</dbReference>
<protein>
    <recommendedName>
        <fullName evidence="4">Porin</fullName>
    </recommendedName>
</protein>